<dbReference type="GO" id="GO:0022857">
    <property type="term" value="F:transmembrane transporter activity"/>
    <property type="evidence" value="ECO:0007669"/>
    <property type="project" value="TreeGrafter"/>
</dbReference>
<feature type="domain" description="ABC3 transporter permease C-terminal" evidence="7">
    <location>
        <begin position="289"/>
        <end position="403"/>
    </location>
</feature>
<feature type="domain" description="ABC3 transporter permease C-terminal" evidence="7">
    <location>
        <begin position="683"/>
        <end position="795"/>
    </location>
</feature>
<evidence type="ECO:0000313" key="10">
    <source>
        <dbReference type="Proteomes" id="UP000660862"/>
    </source>
</evidence>
<dbReference type="PANTHER" id="PTHR30572">
    <property type="entry name" value="MEMBRANE COMPONENT OF TRANSPORTER-RELATED"/>
    <property type="match status" value="1"/>
</dbReference>
<feature type="transmembrane region" description="Helical" evidence="6">
    <location>
        <begin position="767"/>
        <end position="789"/>
    </location>
</feature>
<evidence type="ECO:0000313" key="9">
    <source>
        <dbReference type="EMBL" id="GGG81063.1"/>
    </source>
</evidence>
<dbReference type="AlphaFoldDB" id="A0A917HIT8"/>
<evidence type="ECO:0000256" key="2">
    <source>
        <dbReference type="ARBA" id="ARBA00022475"/>
    </source>
</evidence>
<comment type="subcellular location">
    <subcellularLocation>
        <location evidence="1">Cell membrane</location>
        <topology evidence="1">Multi-pass membrane protein</topology>
    </subcellularLocation>
</comment>
<reference evidence="9" key="1">
    <citation type="journal article" date="2014" name="Int. J. Syst. Evol. Microbiol.">
        <title>Complete genome sequence of Corynebacterium casei LMG S-19264T (=DSM 44701T), isolated from a smear-ripened cheese.</title>
        <authorList>
            <consortium name="US DOE Joint Genome Institute (JGI-PGF)"/>
            <person name="Walter F."/>
            <person name="Albersmeier A."/>
            <person name="Kalinowski J."/>
            <person name="Ruckert C."/>
        </authorList>
    </citation>
    <scope>NUCLEOTIDE SEQUENCE</scope>
    <source>
        <strain evidence="9">CGMCC 1.12195</strain>
    </source>
</reference>
<name>A0A917HIT8_9SPHI</name>
<organism evidence="9 10">
    <name type="scientific">Parapedobacter pyrenivorans</name>
    <dbReference type="NCBI Taxonomy" id="1305674"/>
    <lineage>
        <taxon>Bacteria</taxon>
        <taxon>Pseudomonadati</taxon>
        <taxon>Bacteroidota</taxon>
        <taxon>Sphingobacteriia</taxon>
        <taxon>Sphingobacteriales</taxon>
        <taxon>Sphingobacteriaceae</taxon>
        <taxon>Parapedobacter</taxon>
    </lineage>
</organism>
<gene>
    <name evidence="9" type="ORF">GCM10007415_12030</name>
</gene>
<keyword evidence="3 6" id="KW-0812">Transmembrane</keyword>
<evidence type="ECO:0000259" key="8">
    <source>
        <dbReference type="Pfam" id="PF12704"/>
    </source>
</evidence>
<feature type="transmembrane region" description="Helical" evidence="6">
    <location>
        <begin position="680"/>
        <end position="700"/>
    </location>
</feature>
<keyword evidence="2" id="KW-1003">Cell membrane</keyword>
<dbReference type="Pfam" id="PF02687">
    <property type="entry name" value="FtsX"/>
    <property type="match status" value="2"/>
</dbReference>
<dbReference type="EMBL" id="BMER01000001">
    <property type="protein sequence ID" value="GGG81063.1"/>
    <property type="molecule type" value="Genomic_DNA"/>
</dbReference>
<feature type="transmembrane region" description="Helical" evidence="6">
    <location>
        <begin position="735"/>
        <end position="755"/>
    </location>
</feature>
<dbReference type="Proteomes" id="UP000660862">
    <property type="component" value="Unassembled WGS sequence"/>
</dbReference>
<dbReference type="InterPro" id="IPR025857">
    <property type="entry name" value="MacB_PCD"/>
</dbReference>
<feature type="transmembrane region" description="Helical" evidence="6">
    <location>
        <begin position="376"/>
        <end position="401"/>
    </location>
</feature>
<reference evidence="9" key="2">
    <citation type="submission" date="2020-09" db="EMBL/GenBank/DDBJ databases">
        <authorList>
            <person name="Sun Q."/>
            <person name="Zhou Y."/>
        </authorList>
    </citation>
    <scope>NUCLEOTIDE SEQUENCE</scope>
    <source>
        <strain evidence="9">CGMCC 1.12195</strain>
    </source>
</reference>
<feature type="transmembrane region" description="Helical" evidence="6">
    <location>
        <begin position="285"/>
        <end position="305"/>
    </location>
</feature>
<dbReference type="InterPro" id="IPR050250">
    <property type="entry name" value="Macrolide_Exporter_MacB"/>
</dbReference>
<comment type="caution">
    <text evidence="9">The sequence shown here is derived from an EMBL/GenBank/DDBJ whole genome shotgun (WGS) entry which is preliminary data.</text>
</comment>
<keyword evidence="10" id="KW-1185">Reference proteome</keyword>
<protein>
    <submittedName>
        <fullName evidence="9">ABC transporter permease</fullName>
    </submittedName>
</protein>
<feature type="transmembrane region" description="Helical" evidence="6">
    <location>
        <begin position="422"/>
        <end position="446"/>
    </location>
</feature>
<sequence>MMHNIKIAFRTLLKGRLYSAISILGLTLGIASCLVIGTVVFDELSYDKHWSHSADLYRLLSIRQDGGDYTRKGGTVYAGLAPSLKQTFPEVVDYSELYTATAHLKINKTDQLQLDAVILHADSSVHRLLDIELISQEDLTPAGDIKKIIISQQFSERYFNEKNPLGQRIYDVPNYDEKANEYVIAGVMKDLPTNSHLRADMILLKERKELALNEGLGSMMFARHYILLREGTDPIAFQQKMNNWYRDSYSEDKTMQFALQPMVDIYLKTDFSAYQPVKGNIQHSYIFSVVAVLLLLIACINYINLSTARASSRIKDTGVHKILGASRRYIMTQSLLESLFTFGIAACLAIGCYQLALPSLERFIGHPLAFSFAALWSYLSAAVLVFLLVCLFSGLYPAWLVSGFSAVGSIDHVLKGQHARKGWLRQGLVVIQFAIAVAILVSMLVVQQQVDFLKTKDVGFNTEGLLSINHVSWDGKSTALRVELEKNPDIVSLSFSNWLPTDGAGTMVRTMEDPRNPNEQIDVWYIDAEPGMAKTLGLRLKEGRLLDSAMPGDAITANDFEAEGITMRPCLMTASTAHLFNQVVGLNEHFEQAQVMPVGIVADFNSESLHKETVPTVIVGYRDPAYGALLIRSRPGAESRVMQSVAATWKRLYPEKFFDIQLVKETLAKQYQAEEKLRELFGIFSLLTMLLAALGVFGLIVHATSLRTQEIGIRKVLGATVTAIVAMLAKDFVKLVLLAAIIASPIAWWTMNKWLEDFAYRIDIQWWVFVAAGFAAVVIAVLTVSWQAIRAAMANPVDSLRNE</sequence>
<evidence type="ECO:0000256" key="5">
    <source>
        <dbReference type="ARBA" id="ARBA00023136"/>
    </source>
</evidence>
<feature type="transmembrane region" description="Helical" evidence="6">
    <location>
        <begin position="335"/>
        <end position="356"/>
    </location>
</feature>
<evidence type="ECO:0000259" key="7">
    <source>
        <dbReference type="Pfam" id="PF02687"/>
    </source>
</evidence>
<evidence type="ECO:0000256" key="3">
    <source>
        <dbReference type="ARBA" id="ARBA00022692"/>
    </source>
</evidence>
<evidence type="ECO:0000256" key="1">
    <source>
        <dbReference type="ARBA" id="ARBA00004651"/>
    </source>
</evidence>
<dbReference type="Pfam" id="PF12704">
    <property type="entry name" value="MacB_PCD"/>
    <property type="match status" value="1"/>
</dbReference>
<feature type="transmembrane region" description="Helical" evidence="6">
    <location>
        <begin position="21"/>
        <end position="41"/>
    </location>
</feature>
<keyword evidence="4 6" id="KW-1133">Transmembrane helix</keyword>
<dbReference type="RefSeq" id="WP_188504991.1">
    <property type="nucleotide sequence ID" value="NZ_BMER01000001.1"/>
</dbReference>
<evidence type="ECO:0000256" key="4">
    <source>
        <dbReference type="ARBA" id="ARBA00022989"/>
    </source>
</evidence>
<dbReference type="PROSITE" id="PS51257">
    <property type="entry name" value="PROKAR_LIPOPROTEIN"/>
    <property type="match status" value="1"/>
</dbReference>
<proteinExistence type="predicted"/>
<dbReference type="GO" id="GO:0005886">
    <property type="term" value="C:plasma membrane"/>
    <property type="evidence" value="ECO:0007669"/>
    <property type="project" value="UniProtKB-SubCell"/>
</dbReference>
<feature type="domain" description="MacB-like periplasmic core" evidence="8">
    <location>
        <begin position="19"/>
        <end position="242"/>
    </location>
</feature>
<dbReference type="PANTHER" id="PTHR30572:SF18">
    <property type="entry name" value="ABC-TYPE MACROLIDE FAMILY EXPORT SYSTEM PERMEASE COMPONENT 2"/>
    <property type="match status" value="1"/>
</dbReference>
<accession>A0A917HIT8</accession>
<keyword evidence="5 6" id="KW-0472">Membrane</keyword>
<evidence type="ECO:0000256" key="6">
    <source>
        <dbReference type="SAM" id="Phobius"/>
    </source>
</evidence>
<dbReference type="InterPro" id="IPR003838">
    <property type="entry name" value="ABC3_permease_C"/>
</dbReference>